<dbReference type="Pfam" id="PF03816">
    <property type="entry name" value="LytR_cpsA_psr"/>
    <property type="match status" value="1"/>
</dbReference>
<protein>
    <submittedName>
        <fullName evidence="5">LCP family protein</fullName>
    </submittedName>
</protein>
<dbReference type="PANTHER" id="PTHR33392:SF6">
    <property type="entry name" value="POLYISOPRENYL-TEICHOIC ACID--PEPTIDOGLYCAN TEICHOIC ACID TRANSFERASE TAGU"/>
    <property type="match status" value="1"/>
</dbReference>
<dbReference type="RefSeq" id="WP_185525913.1">
    <property type="nucleotide sequence ID" value="NZ_JAARWN010000005.1"/>
</dbReference>
<name>A0A7X0Y349_9LIST</name>
<dbReference type="NCBIfam" id="TIGR00350">
    <property type="entry name" value="lytR_cpsA_psr"/>
    <property type="match status" value="1"/>
</dbReference>
<evidence type="ECO:0000313" key="5">
    <source>
        <dbReference type="EMBL" id="MBC1936162.1"/>
    </source>
</evidence>
<proteinExistence type="inferred from homology"/>
<dbReference type="PANTHER" id="PTHR33392">
    <property type="entry name" value="POLYISOPRENYL-TEICHOIC ACID--PEPTIDOGLYCAN TEICHOIC ACID TRANSFERASE TAGU"/>
    <property type="match status" value="1"/>
</dbReference>
<keyword evidence="3" id="KW-0812">Transmembrane</keyword>
<organism evidence="5 6">
    <name type="scientific">Listeria grandensis</name>
    <dbReference type="NCBI Taxonomy" id="1494963"/>
    <lineage>
        <taxon>Bacteria</taxon>
        <taxon>Bacillati</taxon>
        <taxon>Bacillota</taxon>
        <taxon>Bacilli</taxon>
        <taxon>Bacillales</taxon>
        <taxon>Listeriaceae</taxon>
        <taxon>Listeria</taxon>
    </lineage>
</organism>
<keyword evidence="3" id="KW-1133">Transmembrane helix</keyword>
<reference evidence="5 6" key="1">
    <citation type="submission" date="2020-03" db="EMBL/GenBank/DDBJ databases">
        <title>Soil Listeria distribution.</title>
        <authorList>
            <person name="Liao J."/>
            <person name="Wiedmann M."/>
        </authorList>
    </citation>
    <scope>NUCLEOTIDE SEQUENCE [LARGE SCALE GENOMIC DNA]</scope>
    <source>
        <strain evidence="5 6">FSL L7-0741</strain>
    </source>
</reference>
<dbReference type="Proteomes" id="UP000535908">
    <property type="component" value="Unassembled WGS sequence"/>
</dbReference>
<dbReference type="EMBL" id="JAARWN010000005">
    <property type="protein sequence ID" value="MBC1936162.1"/>
    <property type="molecule type" value="Genomic_DNA"/>
</dbReference>
<feature type="domain" description="Cell envelope-related transcriptional attenuator" evidence="4">
    <location>
        <begin position="80"/>
        <end position="228"/>
    </location>
</feature>
<evidence type="ECO:0000259" key="4">
    <source>
        <dbReference type="Pfam" id="PF03816"/>
    </source>
</evidence>
<accession>A0A7X0Y349</accession>
<sequence length="376" mass="42642">MKSLRFRKKKGIKFFLFLFLGLLVTGTLVYFCILYVKAEKVLNKAYHPVSSTDKKATEDTLMFLVMGLDNNATRNLGSSRTDAMMLVSLNKRTKKMTLCSIPRDSFVQIQSASYTGMQRIESAYTYGGPKSAVDTVKKLFNIPIHHYVVLNFDSFIHVIDALGGIDVNVPKTFAGPLFDTGKKVHFEKGIQHLNGEEALAFSRERKIDNDIMRGFRQQLVLEAVKDKAMQLNSISKYVKIIESLEGQMQMDLNMRQIKTILQDFLIGKDYEVEQLTFDWRAFSNGGHSMVELYQDSVDHVAHQLRVSLGIEKKDARDDKKFQTNGKYKYKSDHTTATPESEKNADTFPGEGLYIGTEGNTKTGDLPNKKTKTGFYD</sequence>
<dbReference type="InterPro" id="IPR050922">
    <property type="entry name" value="LytR/CpsA/Psr_CW_biosynth"/>
</dbReference>
<feature type="transmembrane region" description="Helical" evidence="3">
    <location>
        <begin position="12"/>
        <end position="36"/>
    </location>
</feature>
<dbReference type="AlphaFoldDB" id="A0A7X0Y349"/>
<comment type="caution">
    <text evidence="5">The sequence shown here is derived from an EMBL/GenBank/DDBJ whole genome shotgun (WGS) entry which is preliminary data.</text>
</comment>
<dbReference type="InterPro" id="IPR004474">
    <property type="entry name" value="LytR_CpsA_psr"/>
</dbReference>
<dbReference type="Gene3D" id="3.40.630.190">
    <property type="entry name" value="LCP protein"/>
    <property type="match status" value="1"/>
</dbReference>
<gene>
    <name evidence="5" type="ORF">HCA69_07265</name>
</gene>
<feature type="compositionally biased region" description="Basic and acidic residues" evidence="2">
    <location>
        <begin position="329"/>
        <end position="344"/>
    </location>
</feature>
<evidence type="ECO:0000256" key="2">
    <source>
        <dbReference type="SAM" id="MobiDB-lite"/>
    </source>
</evidence>
<feature type="region of interest" description="Disordered" evidence="2">
    <location>
        <begin position="321"/>
        <end position="376"/>
    </location>
</feature>
<evidence type="ECO:0000256" key="1">
    <source>
        <dbReference type="ARBA" id="ARBA00006068"/>
    </source>
</evidence>
<evidence type="ECO:0000313" key="6">
    <source>
        <dbReference type="Proteomes" id="UP000535908"/>
    </source>
</evidence>
<evidence type="ECO:0000256" key="3">
    <source>
        <dbReference type="SAM" id="Phobius"/>
    </source>
</evidence>
<comment type="similarity">
    <text evidence="1">Belongs to the LytR/CpsA/Psr (LCP) family.</text>
</comment>
<keyword evidence="3" id="KW-0472">Membrane</keyword>